<organism evidence="2 3">
    <name type="scientific">Rapidithrix thailandica</name>
    <dbReference type="NCBI Taxonomy" id="413964"/>
    <lineage>
        <taxon>Bacteria</taxon>
        <taxon>Pseudomonadati</taxon>
        <taxon>Bacteroidota</taxon>
        <taxon>Cytophagia</taxon>
        <taxon>Cytophagales</taxon>
        <taxon>Flammeovirgaceae</taxon>
        <taxon>Rapidithrix</taxon>
    </lineage>
</organism>
<comment type="caution">
    <text evidence="2">The sequence shown here is derived from an EMBL/GenBank/DDBJ whole genome shotgun (WGS) entry which is preliminary data.</text>
</comment>
<protein>
    <submittedName>
        <fullName evidence="2">Trypsin-like peptidase domain-containing protein</fullName>
    </submittedName>
</protein>
<dbReference type="PROSITE" id="PS51257">
    <property type="entry name" value="PROKAR_LIPOPROTEIN"/>
    <property type="match status" value="1"/>
</dbReference>
<keyword evidence="1" id="KW-0732">Signal</keyword>
<dbReference type="Gene3D" id="2.40.10.10">
    <property type="entry name" value="Trypsin-like serine proteases"/>
    <property type="match status" value="1"/>
</dbReference>
<dbReference type="InterPro" id="IPR009003">
    <property type="entry name" value="Peptidase_S1_PA"/>
</dbReference>
<dbReference type="RefSeq" id="WP_346823309.1">
    <property type="nucleotide sequence ID" value="NZ_JBDKWZ010000014.1"/>
</dbReference>
<reference evidence="2 3" key="1">
    <citation type="submission" date="2024-04" db="EMBL/GenBank/DDBJ databases">
        <title>Novel genus in family Flammeovirgaceae.</title>
        <authorList>
            <person name="Nguyen T.H."/>
            <person name="Vuong T.Q."/>
            <person name="Le H."/>
            <person name="Kim S.-G."/>
        </authorList>
    </citation>
    <scope>NUCLEOTIDE SEQUENCE [LARGE SCALE GENOMIC DNA]</scope>
    <source>
        <strain evidence="2 3">JCM 23209</strain>
    </source>
</reference>
<gene>
    <name evidence="2" type="ORF">AAG747_21580</name>
</gene>
<dbReference type="AlphaFoldDB" id="A0AAW9SI78"/>
<dbReference type="InterPro" id="IPR043504">
    <property type="entry name" value="Peptidase_S1_PA_chymotrypsin"/>
</dbReference>
<feature type="signal peptide" evidence="1">
    <location>
        <begin position="1"/>
        <end position="20"/>
    </location>
</feature>
<dbReference type="Proteomes" id="UP001403385">
    <property type="component" value="Unassembled WGS sequence"/>
</dbReference>
<feature type="chain" id="PRO_5043712702" evidence="1">
    <location>
        <begin position="21"/>
        <end position="341"/>
    </location>
</feature>
<evidence type="ECO:0000313" key="2">
    <source>
        <dbReference type="EMBL" id="MEN7550526.1"/>
    </source>
</evidence>
<proteinExistence type="predicted"/>
<dbReference type="SUPFAM" id="SSF50494">
    <property type="entry name" value="Trypsin-like serine proteases"/>
    <property type="match status" value="1"/>
</dbReference>
<evidence type="ECO:0000256" key="1">
    <source>
        <dbReference type="SAM" id="SignalP"/>
    </source>
</evidence>
<dbReference type="Pfam" id="PF13365">
    <property type="entry name" value="Trypsin_2"/>
    <property type="match status" value="1"/>
</dbReference>
<sequence length="341" mass="37386">MKNLLLKILLLTTFTYFLQACSNGDNNQPNPSPLPGSKVQVAKIEEIIDGEDQVLKNLLNKVRGSVGKRGPGSKTIWSRKNDYDLGLYISANHVISINSWLSKNAEYFDITSEDMGIFETSKIPPVNGQVELENLWVADFPLMHFDISTSVTNSTILPAEDFYIGIVDNQRVEPGSLPQWPKPVDTGTPLKMYDPDNRTKAGQTWNTPNVGENAIALGYPQDVTNFPNGAVSYGKILSDEEAAVKITELQAAGDIEGDIPYNPHVEFFLDAQGVAGMSGGGVFNLEGQLLGIMVRASDAEKAPKIIRVVKVTYIKSKMLGYYNGLSQTGQEKLRPFISGEL</sequence>
<name>A0AAW9SI78_9BACT</name>
<keyword evidence="3" id="KW-1185">Reference proteome</keyword>
<dbReference type="EMBL" id="JBDKWZ010000014">
    <property type="protein sequence ID" value="MEN7550526.1"/>
    <property type="molecule type" value="Genomic_DNA"/>
</dbReference>
<evidence type="ECO:0000313" key="3">
    <source>
        <dbReference type="Proteomes" id="UP001403385"/>
    </source>
</evidence>
<accession>A0AAW9SI78</accession>